<evidence type="ECO:0000256" key="7">
    <source>
        <dbReference type="ARBA" id="ARBA00022989"/>
    </source>
</evidence>
<keyword evidence="5" id="KW-0598">Phosphotransferase system</keyword>
<feature type="transmembrane region" description="Helical" evidence="10">
    <location>
        <begin position="142"/>
        <end position="159"/>
    </location>
</feature>
<dbReference type="KEGG" id="smen:SAMEA4412692_1620"/>
<dbReference type="GO" id="GO:0009401">
    <property type="term" value="P:phosphoenolpyruvate-dependent sugar phosphotransferase system"/>
    <property type="evidence" value="ECO:0007669"/>
    <property type="project" value="UniProtKB-KW"/>
</dbReference>
<dbReference type="InterPro" id="IPR003352">
    <property type="entry name" value="PTS_EIIC"/>
</dbReference>
<dbReference type="RefSeq" id="WP_018373701.1">
    <property type="nucleotide sequence ID" value="NZ_LT906439.1"/>
</dbReference>
<feature type="transmembrane region" description="Helical" evidence="10">
    <location>
        <begin position="343"/>
        <end position="366"/>
    </location>
</feature>
<keyword evidence="7 10" id="KW-1133">Transmembrane helix</keyword>
<organism evidence="12 13">
    <name type="scientific">Streptococcus merionis</name>
    <dbReference type="NCBI Taxonomy" id="400065"/>
    <lineage>
        <taxon>Bacteria</taxon>
        <taxon>Bacillati</taxon>
        <taxon>Bacillota</taxon>
        <taxon>Bacilli</taxon>
        <taxon>Lactobacillales</taxon>
        <taxon>Streptococcaceae</taxon>
        <taxon>Streptococcus</taxon>
    </lineage>
</organism>
<dbReference type="GO" id="GO:0005886">
    <property type="term" value="C:plasma membrane"/>
    <property type="evidence" value="ECO:0007669"/>
    <property type="project" value="UniProtKB-SubCell"/>
</dbReference>
<keyword evidence="3 9" id="KW-1003">Cell membrane</keyword>
<keyword evidence="13" id="KW-1185">Reference proteome</keyword>
<evidence type="ECO:0000256" key="1">
    <source>
        <dbReference type="ARBA" id="ARBA00004651"/>
    </source>
</evidence>
<comment type="function">
    <text evidence="9">The phosphoenolpyruvate-dependent sugar phosphotransferase system (PTS), a major carbohydrate active -transport system, catalyzes the phosphorylation of incoming sugar substrates concomitant with their translocation across the cell membrane.</text>
</comment>
<evidence type="ECO:0000256" key="2">
    <source>
        <dbReference type="ARBA" id="ARBA00022448"/>
    </source>
</evidence>
<dbReference type="AlphaFoldDB" id="A0A239SX25"/>
<dbReference type="InterPro" id="IPR051088">
    <property type="entry name" value="PTS_Sugar-EIIC/EIIB"/>
</dbReference>
<feature type="transmembrane region" description="Helical" evidence="10">
    <location>
        <begin position="251"/>
        <end position="272"/>
    </location>
</feature>
<sequence length="436" mass="46890">MSFMDRLQAGLDKMMGPLAQRLSDSKIITALTAGMMSTMPITLGVAGFAILANLPIPFWQNFLTSTGMGPHMLDIVAATTSMLAIYIAPVVAYHYTKNEGENALTAALLALAAFIVLMPQTIKAGDTPIAALLSSNLGSNGIFAAMIISVLIGMSYSWLMKKNIKLKLPNSVPPNVSESLSPTFVAMIIFFGVFVVRYLAGLTPYDDIFNLLNTLVAQPVMLFGSSPWALIFFLTFVNLCWFFGIHPASLLSVYMPVLLAAGTANTEAYLAGTPSAELPYLAFGLMYGFCYIGGTGNTLSLAFLMFLAKSERYKALRKVAVIPNIFNINEPMIFGMPIMLNPIYFIPMLLTGLVGGTFGMFAVNILGVGHGFNPTISLPWVMPPFIGPFITGGITLGLAIIATLALQCVVWYPFFVMGDRQALAEEQAIAAASSEN</sequence>
<dbReference type="PIRSF" id="PIRSF006351">
    <property type="entry name" value="PTS_EIIC-Cellobiose"/>
    <property type="match status" value="1"/>
</dbReference>
<feature type="domain" description="PTS EIIC type-3" evidence="11">
    <location>
        <begin position="11"/>
        <end position="414"/>
    </location>
</feature>
<dbReference type="GO" id="GO:1901264">
    <property type="term" value="P:carbohydrate derivative transport"/>
    <property type="evidence" value="ECO:0007669"/>
    <property type="project" value="TreeGrafter"/>
</dbReference>
<evidence type="ECO:0000256" key="5">
    <source>
        <dbReference type="ARBA" id="ARBA00022683"/>
    </source>
</evidence>
<proteinExistence type="predicted"/>
<dbReference type="NCBIfam" id="TIGR00410">
    <property type="entry name" value="lacE"/>
    <property type="match status" value="1"/>
</dbReference>
<dbReference type="eggNOG" id="COG1455">
    <property type="taxonomic scope" value="Bacteria"/>
</dbReference>
<keyword evidence="2 9" id="KW-0813">Transport</keyword>
<keyword evidence="12" id="KW-0808">Transferase</keyword>
<dbReference type="Proteomes" id="UP000215185">
    <property type="component" value="Chromosome 1"/>
</dbReference>
<dbReference type="PANTHER" id="PTHR33989">
    <property type="match status" value="1"/>
</dbReference>
<keyword evidence="6 10" id="KW-0812">Transmembrane</keyword>
<comment type="subcellular location">
    <subcellularLocation>
        <location evidence="1">Cell membrane</location>
        <topology evidence="1">Multi-pass membrane protein</topology>
    </subcellularLocation>
</comment>
<gene>
    <name evidence="12" type="primary">celB2</name>
    <name evidence="12" type="ORF">SAMEA4412692_01620</name>
</gene>
<reference evidence="12 13" key="1">
    <citation type="submission" date="2017-06" db="EMBL/GenBank/DDBJ databases">
        <authorList>
            <consortium name="Pathogen Informatics"/>
        </authorList>
    </citation>
    <scope>NUCLEOTIDE SEQUENCE [LARGE SCALE GENOMIC DNA]</scope>
    <source>
        <strain evidence="12 13">NCTC13788</strain>
    </source>
</reference>
<dbReference type="STRING" id="1123308.GCA_000380085_01130"/>
<dbReference type="GO" id="GO:0008982">
    <property type="term" value="F:protein-N(PI)-phosphohistidine-sugar phosphotransferase activity"/>
    <property type="evidence" value="ECO:0007669"/>
    <property type="project" value="UniProtKB-UniRule"/>
</dbReference>
<dbReference type="Pfam" id="PF02378">
    <property type="entry name" value="PTS_EIIC"/>
    <property type="match status" value="1"/>
</dbReference>
<evidence type="ECO:0000256" key="8">
    <source>
        <dbReference type="ARBA" id="ARBA00023136"/>
    </source>
</evidence>
<evidence type="ECO:0000256" key="4">
    <source>
        <dbReference type="ARBA" id="ARBA00022597"/>
    </source>
</evidence>
<evidence type="ECO:0000313" key="12">
    <source>
        <dbReference type="EMBL" id="SNU89782.1"/>
    </source>
</evidence>
<dbReference type="PROSITE" id="PS51105">
    <property type="entry name" value="PTS_EIIC_TYPE_3"/>
    <property type="match status" value="1"/>
</dbReference>
<feature type="transmembrane region" description="Helical" evidence="10">
    <location>
        <begin position="180"/>
        <end position="200"/>
    </location>
</feature>
<evidence type="ECO:0000256" key="10">
    <source>
        <dbReference type="SAM" id="Phobius"/>
    </source>
</evidence>
<dbReference type="InterPro" id="IPR004796">
    <property type="entry name" value="PTS_IIC_cello"/>
</dbReference>
<feature type="transmembrane region" description="Helical" evidence="10">
    <location>
        <begin position="386"/>
        <end position="412"/>
    </location>
</feature>
<dbReference type="PANTHER" id="PTHR33989:SF8">
    <property type="entry name" value="PERMEASE IIC COMPONENT"/>
    <property type="match status" value="1"/>
</dbReference>
<feature type="transmembrane region" description="Helical" evidence="10">
    <location>
        <begin position="220"/>
        <end position="244"/>
    </location>
</feature>
<evidence type="ECO:0000256" key="9">
    <source>
        <dbReference type="PIRNR" id="PIRNR006351"/>
    </source>
</evidence>
<feature type="transmembrane region" description="Helical" evidence="10">
    <location>
        <begin position="284"/>
        <end position="308"/>
    </location>
</feature>
<dbReference type="OrthoDB" id="1550290at2"/>
<dbReference type="InterPro" id="IPR004501">
    <property type="entry name" value="PTS_EIIC_3"/>
</dbReference>
<name>A0A239SX25_9STRE</name>
<feature type="transmembrane region" description="Helical" evidence="10">
    <location>
        <begin position="103"/>
        <end position="122"/>
    </location>
</feature>
<evidence type="ECO:0000256" key="3">
    <source>
        <dbReference type="ARBA" id="ARBA00022475"/>
    </source>
</evidence>
<feature type="transmembrane region" description="Helical" evidence="10">
    <location>
        <begin position="27"/>
        <end position="52"/>
    </location>
</feature>
<dbReference type="EMBL" id="LT906439">
    <property type="protein sequence ID" value="SNU89782.1"/>
    <property type="molecule type" value="Genomic_DNA"/>
</dbReference>
<protein>
    <recommendedName>
        <fullName evidence="9">Permease IIC component</fullName>
    </recommendedName>
</protein>
<accession>A0A239SX25</accession>
<keyword evidence="4 9" id="KW-0762">Sugar transport</keyword>
<keyword evidence="8 9" id="KW-0472">Membrane</keyword>
<feature type="transmembrane region" description="Helical" evidence="10">
    <location>
        <begin position="72"/>
        <end position="91"/>
    </location>
</feature>
<evidence type="ECO:0000256" key="6">
    <source>
        <dbReference type="ARBA" id="ARBA00022692"/>
    </source>
</evidence>
<evidence type="ECO:0000259" key="11">
    <source>
        <dbReference type="PROSITE" id="PS51105"/>
    </source>
</evidence>
<evidence type="ECO:0000313" key="13">
    <source>
        <dbReference type="Proteomes" id="UP000215185"/>
    </source>
</evidence>